<dbReference type="InterPro" id="IPR000157">
    <property type="entry name" value="TIR_dom"/>
</dbReference>
<evidence type="ECO:0000313" key="3">
    <source>
        <dbReference type="EMBL" id="KAG8183490.1"/>
    </source>
</evidence>
<dbReference type="Gene3D" id="3.40.50.10140">
    <property type="entry name" value="Toll/interleukin-1 receptor homology (TIR) domain"/>
    <property type="match status" value="1"/>
</dbReference>
<protein>
    <recommendedName>
        <fullName evidence="2">TIR domain-containing protein</fullName>
    </recommendedName>
</protein>
<dbReference type="SUPFAM" id="SSF52200">
    <property type="entry name" value="Toll/Interleukin receptor TIR domain"/>
    <property type="match status" value="1"/>
</dbReference>
<dbReference type="EMBL" id="JAFNEN010000415">
    <property type="protein sequence ID" value="KAG8183490.1"/>
    <property type="molecule type" value="Genomic_DNA"/>
</dbReference>
<proteinExistence type="predicted"/>
<gene>
    <name evidence="3" type="ORF">JTE90_001055</name>
</gene>
<evidence type="ECO:0000256" key="1">
    <source>
        <dbReference type="SAM" id="MobiDB-lite"/>
    </source>
</evidence>
<dbReference type="Pfam" id="PF13676">
    <property type="entry name" value="TIR_2"/>
    <property type="match status" value="1"/>
</dbReference>
<dbReference type="GO" id="GO:0007165">
    <property type="term" value="P:signal transduction"/>
    <property type="evidence" value="ECO:0007669"/>
    <property type="project" value="InterPro"/>
</dbReference>
<feature type="domain" description="TIR" evidence="2">
    <location>
        <begin position="361"/>
        <end position="509"/>
    </location>
</feature>
<dbReference type="PANTHER" id="PTHR47508">
    <property type="entry name" value="SAM DOMAIN-CONTAINING PROTEIN-RELATED"/>
    <property type="match status" value="1"/>
</dbReference>
<feature type="compositionally biased region" description="Basic residues" evidence="1">
    <location>
        <begin position="1001"/>
        <end position="1015"/>
    </location>
</feature>
<evidence type="ECO:0000259" key="2">
    <source>
        <dbReference type="PROSITE" id="PS50104"/>
    </source>
</evidence>
<feature type="region of interest" description="Disordered" evidence="1">
    <location>
        <begin position="991"/>
        <end position="1016"/>
    </location>
</feature>
<dbReference type="Proteomes" id="UP000827092">
    <property type="component" value="Unassembled WGS sequence"/>
</dbReference>
<evidence type="ECO:0000313" key="4">
    <source>
        <dbReference type="Proteomes" id="UP000827092"/>
    </source>
</evidence>
<organism evidence="3 4">
    <name type="scientific">Oedothorax gibbosus</name>
    <dbReference type="NCBI Taxonomy" id="931172"/>
    <lineage>
        <taxon>Eukaryota</taxon>
        <taxon>Metazoa</taxon>
        <taxon>Ecdysozoa</taxon>
        <taxon>Arthropoda</taxon>
        <taxon>Chelicerata</taxon>
        <taxon>Arachnida</taxon>
        <taxon>Araneae</taxon>
        <taxon>Araneomorphae</taxon>
        <taxon>Entelegynae</taxon>
        <taxon>Araneoidea</taxon>
        <taxon>Linyphiidae</taxon>
        <taxon>Erigoninae</taxon>
        <taxon>Oedothorax</taxon>
    </lineage>
</organism>
<dbReference type="Gene3D" id="3.40.50.450">
    <property type="match status" value="1"/>
</dbReference>
<dbReference type="SUPFAM" id="SSF102405">
    <property type="entry name" value="MCP/YpsA-like"/>
    <property type="match status" value="1"/>
</dbReference>
<name>A0AAV6UH25_9ARAC</name>
<dbReference type="PANTHER" id="PTHR47508:SF3">
    <property type="entry name" value="TIR DOMAIN-CONTAINING PROTEIN"/>
    <property type="match status" value="1"/>
</dbReference>
<dbReference type="InterPro" id="IPR035897">
    <property type="entry name" value="Toll_tir_struct_dom_sf"/>
</dbReference>
<sequence length="1083" mass="122568">MMHLLKLLTKASCQHRVYGRSNGSIYNKLGKEELRKGDCFHPLSPKSLKQEFSRFMAPGVAHRNSNDLAPKLSLEHNGDMHLMADDSCNLRKFGGGLVGGSSGNPVPLGPRKSIEVIGVILVDKNHGGSPDNKAVVLGTVCVENVKMSLDDLRRFMCTELPCLPANFSFLTKEGWPIARQQEHKVNASHTIKENKCICISKEFEKPRVAIVTSNGDNLGFVFTDLNINIKQLRETVEQQLKITQQFKLDYRFVERNGWPVTSNQETALSILDVMLGHIVYIHNGEKQATIAPNHTPRPMSLMYSPSNVTSELQPSPMQEVAENEHVKRKKSFKFLRPEALSVIKSRKESEKRSRKEEKEQLIKPILISYVRNEAAQYALDLKKELVLQGFSVYLDVHEIKTGSDWQDALNSAVTNCFLFIPLITSNYGKTRWTNREVKLADVLAKTIIPVNFMDVWPPPCLAIQFASTQYIQWKNPEQDHVKDPEIFLDSKHWDPVCIKRVGRQIAECFKDQYFKAPKRSPSTKEMTLNSKPQLSPREDIYTLVSDFGEESSRRIVISAHPRQRYLAQDLKSAFEKSGYEVWCSVEMMDNQMNLGSEDIATTDPNTPRNLPTIQEGDVFFNQNDLEMYSSIGDKKSHSLYREPEAYGRRPLSRLMSQFSDISQPSTLSREKLDQLKTFQQKVDQAVVIIVLVSEAYTKSAFSHQQVFYCEHRKRVVMVKCDSSPIPKWFRLLMGNDMIVKANNLQFECVLQSRVKRMINPSSSETPKDATAEAKINCLVNFFKHNLPLQDMCVYVTGSTKILTPRAEEISKAIGAELAKVERISLVTGGFFGAADITAKTFNECRENNIPEESAVVHILPMNDSEDLSAKAKQNPDGSFEAIPYGKTFFLGDSVKERETVVARLLDTCIVIEGGPGVVHEVEEFIWNDHFVIPIMSTGGAAGGQYGVPVRIFEVPPGVDDADWSVLSEKEATPEEVAKAVVNILVSLKKNSPTNTLQKPHPPLKRKSRKKNKSRKYYKEDELNSIEMMPAPPPLVSHCGIMRTAFDIRDASEISQSSSDVPSSIMKKKRSWWRRFLRLFKRRN</sequence>
<reference evidence="3 4" key="1">
    <citation type="journal article" date="2022" name="Nat. Ecol. Evol.">
        <title>A masculinizing supergene underlies an exaggerated male reproductive morph in a spider.</title>
        <authorList>
            <person name="Hendrickx F."/>
            <person name="De Corte Z."/>
            <person name="Sonet G."/>
            <person name="Van Belleghem S.M."/>
            <person name="Kostlbacher S."/>
            <person name="Vangestel C."/>
        </authorList>
    </citation>
    <scope>NUCLEOTIDE SEQUENCE [LARGE SCALE GENOMIC DNA]</scope>
    <source>
        <strain evidence="3">W744_W776</strain>
    </source>
</reference>
<dbReference type="PROSITE" id="PS50104">
    <property type="entry name" value="TIR"/>
    <property type="match status" value="1"/>
</dbReference>
<dbReference type="AlphaFoldDB" id="A0AAV6UH25"/>
<accession>A0AAV6UH25</accession>
<keyword evidence="4" id="KW-1185">Reference proteome</keyword>
<comment type="caution">
    <text evidence="3">The sequence shown here is derived from an EMBL/GenBank/DDBJ whole genome shotgun (WGS) entry which is preliminary data.</text>
</comment>